<accession>F4L4D4</accession>
<evidence type="ECO:0000313" key="2">
    <source>
        <dbReference type="Proteomes" id="UP000008461"/>
    </source>
</evidence>
<reference evidence="1 2" key="1">
    <citation type="journal article" date="2011" name="Stand. Genomic Sci.">
        <title>Complete genome sequence of Haliscomenobacter hydrossis type strain (O).</title>
        <authorList>
            <consortium name="US DOE Joint Genome Institute (JGI-PGF)"/>
            <person name="Daligault H."/>
            <person name="Lapidus A."/>
            <person name="Zeytun A."/>
            <person name="Nolan M."/>
            <person name="Lucas S."/>
            <person name="Del Rio T.G."/>
            <person name="Tice H."/>
            <person name="Cheng J.F."/>
            <person name="Tapia R."/>
            <person name="Han C."/>
            <person name="Goodwin L."/>
            <person name="Pitluck S."/>
            <person name="Liolios K."/>
            <person name="Pagani I."/>
            <person name="Ivanova N."/>
            <person name="Huntemann M."/>
            <person name="Mavromatis K."/>
            <person name="Mikhailova N."/>
            <person name="Pati A."/>
            <person name="Chen A."/>
            <person name="Palaniappan K."/>
            <person name="Land M."/>
            <person name="Hauser L."/>
            <person name="Brambilla E.M."/>
            <person name="Rohde M."/>
            <person name="Verbarg S."/>
            <person name="Goker M."/>
            <person name="Bristow J."/>
            <person name="Eisen J.A."/>
            <person name="Markowitz V."/>
            <person name="Hugenholtz P."/>
            <person name="Kyrpides N.C."/>
            <person name="Klenk H.P."/>
            <person name="Woyke T."/>
        </authorList>
    </citation>
    <scope>NUCLEOTIDE SEQUENCE [LARGE SCALE GENOMIC DNA]</scope>
    <source>
        <strain evidence="2">ATCC 27775 / DSM 1100 / LMG 10767 / O</strain>
    </source>
</reference>
<dbReference type="OrthoDB" id="10006202at2"/>
<dbReference type="AlphaFoldDB" id="F4L4D4"/>
<proteinExistence type="predicted"/>
<protein>
    <submittedName>
        <fullName evidence="1">Uncharacterized protein</fullName>
    </submittedName>
</protein>
<dbReference type="EMBL" id="CP002691">
    <property type="protein sequence ID" value="AEE51803.1"/>
    <property type="molecule type" value="Genomic_DNA"/>
</dbReference>
<dbReference type="KEGG" id="hhy:Halhy_3955"/>
<sequence length="74" mass="8437">MTIQKQLLLDIQKIEDSLLLNQLYQYVQLMKKITVASPSNTSTVLQYAGKVEDAEANELMLCIENEFSAIEGEW</sequence>
<dbReference type="RefSeq" id="WP_013766341.1">
    <property type="nucleotide sequence ID" value="NC_015510.1"/>
</dbReference>
<dbReference type="Proteomes" id="UP000008461">
    <property type="component" value="Chromosome"/>
</dbReference>
<reference key="2">
    <citation type="submission" date="2011-04" db="EMBL/GenBank/DDBJ databases">
        <title>Complete sequence of chromosome of Haliscomenobacter hydrossis DSM 1100.</title>
        <authorList>
            <consortium name="US DOE Joint Genome Institute (JGI-PGF)"/>
            <person name="Lucas S."/>
            <person name="Han J."/>
            <person name="Lapidus A."/>
            <person name="Bruce D."/>
            <person name="Goodwin L."/>
            <person name="Pitluck S."/>
            <person name="Peters L."/>
            <person name="Kyrpides N."/>
            <person name="Mavromatis K."/>
            <person name="Ivanova N."/>
            <person name="Ovchinnikova G."/>
            <person name="Pagani I."/>
            <person name="Daligault H."/>
            <person name="Detter J.C."/>
            <person name="Han C."/>
            <person name="Land M."/>
            <person name="Hauser L."/>
            <person name="Markowitz V."/>
            <person name="Cheng J.-F."/>
            <person name="Hugenholtz P."/>
            <person name="Woyke T."/>
            <person name="Wu D."/>
            <person name="Verbarg S."/>
            <person name="Frueling A."/>
            <person name="Brambilla E."/>
            <person name="Klenk H.-P."/>
            <person name="Eisen J.A."/>
        </authorList>
    </citation>
    <scope>NUCLEOTIDE SEQUENCE</scope>
    <source>
        <strain>DSM 1100</strain>
    </source>
</reference>
<organism evidence="1 2">
    <name type="scientific">Haliscomenobacter hydrossis (strain ATCC 27775 / DSM 1100 / LMG 10767 / O)</name>
    <dbReference type="NCBI Taxonomy" id="760192"/>
    <lineage>
        <taxon>Bacteria</taxon>
        <taxon>Pseudomonadati</taxon>
        <taxon>Bacteroidota</taxon>
        <taxon>Saprospiria</taxon>
        <taxon>Saprospirales</taxon>
        <taxon>Haliscomenobacteraceae</taxon>
        <taxon>Haliscomenobacter</taxon>
    </lineage>
</organism>
<name>F4L4D4_HALH1</name>
<evidence type="ECO:0000313" key="1">
    <source>
        <dbReference type="EMBL" id="AEE51803.1"/>
    </source>
</evidence>
<gene>
    <name evidence="1" type="ordered locus">Halhy_3955</name>
</gene>
<dbReference type="STRING" id="760192.Halhy_3955"/>
<dbReference type="HOGENOM" id="CLU_2682678_0_0_10"/>
<keyword evidence="2" id="KW-1185">Reference proteome</keyword>